<dbReference type="PATRIC" id="fig|754477.3.peg.468"/>
<reference evidence="1 2" key="1">
    <citation type="journal article" date="2012" name="J. Bacteriol.">
        <title>Complete genome sequences of Methylophaga sp. strain JAM1 and Methylophaga sp. strain JAM7.</title>
        <authorList>
            <person name="Villeneuve C."/>
            <person name="Martineau C."/>
            <person name="Mauffrey F."/>
            <person name="Villemur R."/>
        </authorList>
    </citation>
    <scope>NUCLEOTIDE SEQUENCE [LARGE SCALE GENOMIC DNA]</scope>
    <source>
        <strain evidence="1 2">JAM7</strain>
    </source>
</reference>
<sequence>MSIHAKRLRDLHGVTRPSRFTRANLADRLLFDTNATSQLRLSYPSKLQGMV</sequence>
<dbReference type="AlphaFoldDB" id="I1YFF6"/>
<proteinExistence type="predicted"/>
<organism evidence="1 2">
    <name type="scientific">Methylophaga frappieri (strain ATCC BAA-2434 / DSM 25690 / JAM7)</name>
    <dbReference type="NCBI Taxonomy" id="754477"/>
    <lineage>
        <taxon>Bacteria</taxon>
        <taxon>Pseudomonadati</taxon>
        <taxon>Pseudomonadota</taxon>
        <taxon>Gammaproteobacteria</taxon>
        <taxon>Thiotrichales</taxon>
        <taxon>Piscirickettsiaceae</taxon>
        <taxon>Methylophaga</taxon>
    </lineage>
</organism>
<protein>
    <submittedName>
        <fullName evidence="1">Uncharacterized protein</fullName>
    </submittedName>
</protein>
<dbReference type="Proteomes" id="UP000009145">
    <property type="component" value="Chromosome"/>
</dbReference>
<evidence type="ECO:0000313" key="1">
    <source>
        <dbReference type="EMBL" id="AFJ01649.1"/>
    </source>
</evidence>
<name>I1YFF6_METFJ</name>
<evidence type="ECO:0000313" key="2">
    <source>
        <dbReference type="Proteomes" id="UP000009145"/>
    </source>
</evidence>
<dbReference type="EMBL" id="CP003380">
    <property type="protein sequence ID" value="AFJ01649.1"/>
    <property type="molecule type" value="Genomic_DNA"/>
</dbReference>
<accession>I1YFF6</accession>
<dbReference type="KEGG" id="mec:Q7C_474"/>
<keyword evidence="2" id="KW-1185">Reference proteome</keyword>
<gene>
    <name evidence="1" type="ordered locus">Q7C_474</name>
</gene>
<dbReference type="STRING" id="754477.Q7C_474"/>
<dbReference type="HOGENOM" id="CLU_3100687_0_0_6"/>